<dbReference type="Gene3D" id="2.40.30.60">
    <property type="entry name" value="RimM"/>
    <property type="match status" value="1"/>
</dbReference>
<dbReference type="Pfam" id="PF01782">
    <property type="entry name" value="RimM"/>
    <property type="match status" value="1"/>
</dbReference>
<dbReference type="NCBIfam" id="TIGR02273">
    <property type="entry name" value="16S_RimM"/>
    <property type="match status" value="1"/>
</dbReference>
<dbReference type="PANTHER" id="PTHR33692:SF1">
    <property type="entry name" value="RIBOSOME MATURATION FACTOR RIMM"/>
    <property type="match status" value="1"/>
</dbReference>
<organism evidence="8 9">
    <name type="scientific">Cyanobacterium stanieri LEGE 03274</name>
    <dbReference type="NCBI Taxonomy" id="1828756"/>
    <lineage>
        <taxon>Bacteria</taxon>
        <taxon>Bacillati</taxon>
        <taxon>Cyanobacteriota</taxon>
        <taxon>Cyanophyceae</taxon>
        <taxon>Oscillatoriophycideae</taxon>
        <taxon>Chroococcales</taxon>
        <taxon>Geminocystaceae</taxon>
        <taxon>Cyanobacterium</taxon>
    </lineage>
</organism>
<comment type="subunit">
    <text evidence="5">Binds ribosomal protein uS19.</text>
</comment>
<name>A0ABR9V825_9CHRO</name>
<keyword evidence="2 5" id="KW-0690">Ribosome biogenesis</keyword>
<sequence length="206" mass="23078">MDIDDLIEIGTIVGASGLKGEVRVNITTDFPERFEKKGQRWLTINENSSPQAVEFVGARKVPGKNIYVVKLDHVNDRTQAENLKGAILSVHKGDRPHLEEDEYHVADLIGLEVYNQQDGENIGVVVDVFSAAHDILEVKLHKQPTIETTPPVNIEKISRISRRKKVKPKKTKELTVLIPFVAQIVPMVDIKNKKLEINPPLGLLDN</sequence>
<comment type="function">
    <text evidence="5">An accessory protein needed during the final step in the assembly of 30S ribosomal subunit, possibly for assembly of the head region. Essential for efficient processing of 16S rRNA. May be needed both before and after RbfA during the maturation of 16S rRNA. It has affinity for free ribosomal 30S subunits but not for 70S ribosomes.</text>
</comment>
<dbReference type="Pfam" id="PF24986">
    <property type="entry name" value="PRC_RimM"/>
    <property type="match status" value="1"/>
</dbReference>
<comment type="subcellular location">
    <subcellularLocation>
        <location evidence="5">Cytoplasm</location>
    </subcellularLocation>
</comment>
<dbReference type="Proteomes" id="UP000654604">
    <property type="component" value="Unassembled WGS sequence"/>
</dbReference>
<dbReference type="InterPro" id="IPR002676">
    <property type="entry name" value="RimM_N"/>
</dbReference>
<dbReference type="SUPFAM" id="SSF50447">
    <property type="entry name" value="Translation proteins"/>
    <property type="match status" value="1"/>
</dbReference>
<feature type="domain" description="RimM N-terminal" evidence="6">
    <location>
        <begin position="9"/>
        <end position="92"/>
    </location>
</feature>
<evidence type="ECO:0000256" key="2">
    <source>
        <dbReference type="ARBA" id="ARBA00022517"/>
    </source>
</evidence>
<dbReference type="SUPFAM" id="SSF50346">
    <property type="entry name" value="PRC-barrel domain"/>
    <property type="match status" value="1"/>
</dbReference>
<evidence type="ECO:0000313" key="8">
    <source>
        <dbReference type="EMBL" id="MBE9223281.1"/>
    </source>
</evidence>
<keyword evidence="9" id="KW-1185">Reference proteome</keyword>
<dbReference type="InterPro" id="IPR056792">
    <property type="entry name" value="PRC_RimM"/>
</dbReference>
<dbReference type="Gene3D" id="2.30.30.240">
    <property type="entry name" value="PRC-barrel domain"/>
    <property type="match status" value="1"/>
</dbReference>
<gene>
    <name evidence="5 8" type="primary">rimM</name>
    <name evidence="8" type="ORF">IQ215_11290</name>
</gene>
<keyword evidence="3 5" id="KW-0698">rRNA processing</keyword>
<evidence type="ECO:0000259" key="7">
    <source>
        <dbReference type="Pfam" id="PF24986"/>
    </source>
</evidence>
<comment type="similarity">
    <text evidence="5">Belongs to the RimM family.</text>
</comment>
<dbReference type="RefSeq" id="WP_193801442.1">
    <property type="nucleotide sequence ID" value="NZ_JADEWC010000027.1"/>
</dbReference>
<comment type="domain">
    <text evidence="5">The PRC barrel domain binds ribosomal protein uS19.</text>
</comment>
<proteinExistence type="inferred from homology"/>
<dbReference type="InterPro" id="IPR011033">
    <property type="entry name" value="PRC_barrel-like_sf"/>
</dbReference>
<protein>
    <recommendedName>
        <fullName evidence="5">Ribosome maturation factor RimM</fullName>
    </recommendedName>
</protein>
<dbReference type="PANTHER" id="PTHR33692">
    <property type="entry name" value="RIBOSOME MATURATION FACTOR RIMM"/>
    <property type="match status" value="1"/>
</dbReference>
<evidence type="ECO:0000256" key="5">
    <source>
        <dbReference type="HAMAP-Rule" id="MF_00014"/>
    </source>
</evidence>
<evidence type="ECO:0000256" key="1">
    <source>
        <dbReference type="ARBA" id="ARBA00022490"/>
    </source>
</evidence>
<reference evidence="8 9" key="1">
    <citation type="submission" date="2020-10" db="EMBL/GenBank/DDBJ databases">
        <authorList>
            <person name="Castelo-Branco R."/>
            <person name="Eusebio N."/>
            <person name="Adriana R."/>
            <person name="Vieira A."/>
            <person name="Brugerolle De Fraissinette N."/>
            <person name="Rezende De Castro R."/>
            <person name="Schneider M.P."/>
            <person name="Vasconcelos V."/>
            <person name="Leao P.N."/>
        </authorList>
    </citation>
    <scope>NUCLEOTIDE SEQUENCE [LARGE SCALE GENOMIC DNA]</scope>
    <source>
        <strain evidence="8 9">LEGE 03274</strain>
    </source>
</reference>
<dbReference type="EMBL" id="JADEWC010000027">
    <property type="protein sequence ID" value="MBE9223281.1"/>
    <property type="molecule type" value="Genomic_DNA"/>
</dbReference>
<evidence type="ECO:0000313" key="9">
    <source>
        <dbReference type="Proteomes" id="UP000654604"/>
    </source>
</evidence>
<evidence type="ECO:0000259" key="6">
    <source>
        <dbReference type="Pfam" id="PF01782"/>
    </source>
</evidence>
<dbReference type="HAMAP" id="MF_00014">
    <property type="entry name" value="Ribosome_mat_RimM"/>
    <property type="match status" value="1"/>
</dbReference>
<comment type="caution">
    <text evidence="8">The sequence shown here is derived from an EMBL/GenBank/DDBJ whole genome shotgun (WGS) entry which is preliminary data.</text>
</comment>
<accession>A0ABR9V825</accession>
<dbReference type="InterPro" id="IPR036976">
    <property type="entry name" value="RimM_N_sf"/>
</dbReference>
<evidence type="ECO:0000256" key="4">
    <source>
        <dbReference type="ARBA" id="ARBA00023186"/>
    </source>
</evidence>
<feature type="domain" description="Ribosome maturation factor RimM PRC barrel" evidence="7">
    <location>
        <begin position="106"/>
        <end position="203"/>
    </location>
</feature>
<dbReference type="InterPro" id="IPR011961">
    <property type="entry name" value="RimM"/>
</dbReference>
<evidence type="ECO:0000256" key="3">
    <source>
        <dbReference type="ARBA" id="ARBA00022552"/>
    </source>
</evidence>
<keyword evidence="4 5" id="KW-0143">Chaperone</keyword>
<dbReference type="InterPro" id="IPR009000">
    <property type="entry name" value="Transl_B-barrel_sf"/>
</dbReference>
<keyword evidence="1 5" id="KW-0963">Cytoplasm</keyword>